<dbReference type="Proteomes" id="UP001596406">
    <property type="component" value="Unassembled WGS sequence"/>
</dbReference>
<proteinExistence type="predicted"/>
<dbReference type="InterPro" id="IPR005829">
    <property type="entry name" value="Sugar_transporter_CS"/>
</dbReference>
<accession>A0ABD5UAZ4</accession>
<feature type="transmembrane region" description="Helical" evidence="5">
    <location>
        <begin position="240"/>
        <end position="261"/>
    </location>
</feature>
<feature type="transmembrane region" description="Helical" evidence="5">
    <location>
        <begin position="185"/>
        <end position="210"/>
    </location>
</feature>
<feature type="transmembrane region" description="Helical" evidence="5">
    <location>
        <begin position="380"/>
        <end position="399"/>
    </location>
</feature>
<feature type="transmembrane region" description="Helical" evidence="5">
    <location>
        <begin position="121"/>
        <end position="141"/>
    </location>
</feature>
<feature type="transmembrane region" description="Helical" evidence="5">
    <location>
        <begin position="273"/>
        <end position="293"/>
    </location>
</feature>
<keyword evidence="4 5" id="KW-0472">Membrane</keyword>
<dbReference type="EMBL" id="JBHSXM010000001">
    <property type="protein sequence ID" value="MFC6836397.1"/>
    <property type="molecule type" value="Genomic_DNA"/>
</dbReference>
<comment type="subcellular location">
    <subcellularLocation>
        <location evidence="1">Membrane</location>
        <topology evidence="1">Multi-pass membrane protein</topology>
    </subcellularLocation>
</comment>
<evidence type="ECO:0000256" key="4">
    <source>
        <dbReference type="ARBA" id="ARBA00023136"/>
    </source>
</evidence>
<feature type="transmembrane region" description="Helical" evidence="5">
    <location>
        <begin position="345"/>
        <end position="368"/>
    </location>
</feature>
<dbReference type="PANTHER" id="PTHR23518:SF2">
    <property type="entry name" value="MAJOR FACILITATOR SUPERFAMILY TRANSPORTER"/>
    <property type="match status" value="1"/>
</dbReference>
<gene>
    <name evidence="7" type="ORF">ACFQHK_07735</name>
</gene>
<evidence type="ECO:0000256" key="2">
    <source>
        <dbReference type="ARBA" id="ARBA00022692"/>
    </source>
</evidence>
<dbReference type="PANTHER" id="PTHR23518">
    <property type="entry name" value="C-METHYLTRANSFERASE"/>
    <property type="match status" value="1"/>
</dbReference>
<dbReference type="InterPro" id="IPR011701">
    <property type="entry name" value="MFS"/>
</dbReference>
<feature type="transmembrane region" description="Helical" evidence="5">
    <location>
        <begin position="405"/>
        <end position="426"/>
    </location>
</feature>
<dbReference type="InterPro" id="IPR036259">
    <property type="entry name" value="MFS_trans_sf"/>
</dbReference>
<evidence type="ECO:0000259" key="6">
    <source>
        <dbReference type="PROSITE" id="PS50850"/>
    </source>
</evidence>
<name>A0ABD5UAZ4_9EURY</name>
<evidence type="ECO:0000256" key="5">
    <source>
        <dbReference type="SAM" id="Phobius"/>
    </source>
</evidence>
<dbReference type="PROSITE" id="PS00216">
    <property type="entry name" value="SUGAR_TRANSPORT_1"/>
    <property type="match status" value="1"/>
</dbReference>
<dbReference type="SUPFAM" id="SSF103473">
    <property type="entry name" value="MFS general substrate transporter"/>
    <property type="match status" value="2"/>
</dbReference>
<evidence type="ECO:0000313" key="8">
    <source>
        <dbReference type="Proteomes" id="UP001596406"/>
    </source>
</evidence>
<feature type="transmembrane region" description="Helical" evidence="5">
    <location>
        <begin position="305"/>
        <end position="325"/>
    </location>
</feature>
<keyword evidence="8" id="KW-1185">Reference proteome</keyword>
<dbReference type="GO" id="GO:0016020">
    <property type="term" value="C:membrane"/>
    <property type="evidence" value="ECO:0007669"/>
    <property type="project" value="UniProtKB-SubCell"/>
</dbReference>
<dbReference type="InterPro" id="IPR020846">
    <property type="entry name" value="MFS_dom"/>
</dbReference>
<reference evidence="7 8" key="1">
    <citation type="journal article" date="2019" name="Int. J. Syst. Evol. Microbiol.">
        <title>The Global Catalogue of Microorganisms (GCM) 10K type strain sequencing project: providing services to taxonomists for standard genome sequencing and annotation.</title>
        <authorList>
            <consortium name="The Broad Institute Genomics Platform"/>
            <consortium name="The Broad Institute Genome Sequencing Center for Infectious Disease"/>
            <person name="Wu L."/>
            <person name="Ma J."/>
        </authorList>
    </citation>
    <scope>NUCLEOTIDE SEQUENCE [LARGE SCALE GENOMIC DNA]</scope>
    <source>
        <strain evidence="7 8">PSRA2</strain>
    </source>
</reference>
<sequence>MVLGTDRRILTLALARMADALGNSFLIIVLPLYIESGEVDVTGLVGGSVLGVELTLPLLVGLVLSLFGFLNSFGQPITGRISDRTGERRRFVLFGLALFGVASATYPFVSSYEAVLLTRAFQGLGAAFTIPATIALVNEFAASDTERGGNFGVFNTFRLVGFGFGPIVAGVVIQQGPYATPAGRLSGFDAAFGIAVLGAAVSFLLVTLLIEDPDRTDAAAAEDLSFDVFDPTGRQTFDPVFVLGVGTLFMAITIALFATLQDTITARLDEGELLFSVQFAAVVIANVLFQVPIGRASDRYGRKPFLLAGFALLVPSVALQGYVPALTPGIERAIPTLDGVAGPGLMLVARLLHGVAVALVFAPALALAGDLAREGESGTTLSVLTMAFGLGVAIGPLASGYLVRFGFPTPFVVGAGLAAVGLVLTYSQVEESLSDTLDLRDAVPQDD</sequence>
<feature type="transmembrane region" description="Helical" evidence="5">
    <location>
        <begin position="153"/>
        <end position="173"/>
    </location>
</feature>
<dbReference type="Gene3D" id="1.20.1250.20">
    <property type="entry name" value="MFS general substrate transporter like domains"/>
    <property type="match status" value="2"/>
</dbReference>
<evidence type="ECO:0000256" key="3">
    <source>
        <dbReference type="ARBA" id="ARBA00022989"/>
    </source>
</evidence>
<keyword evidence="2 5" id="KW-0812">Transmembrane</keyword>
<dbReference type="RefSeq" id="WP_304448082.1">
    <property type="nucleotide sequence ID" value="NZ_JARRAH010000001.1"/>
</dbReference>
<protein>
    <submittedName>
        <fullName evidence="7">MFS transporter</fullName>
    </submittedName>
</protein>
<comment type="caution">
    <text evidence="7">The sequence shown here is derived from an EMBL/GenBank/DDBJ whole genome shotgun (WGS) entry which is preliminary data.</text>
</comment>
<keyword evidence="3 5" id="KW-1133">Transmembrane helix</keyword>
<feature type="domain" description="Major facilitator superfamily (MFS) profile" evidence="6">
    <location>
        <begin position="1"/>
        <end position="433"/>
    </location>
</feature>
<dbReference type="CDD" id="cd17325">
    <property type="entry name" value="MFS_MdtG_SLC18_like"/>
    <property type="match status" value="1"/>
</dbReference>
<evidence type="ECO:0000313" key="7">
    <source>
        <dbReference type="EMBL" id="MFC6836397.1"/>
    </source>
</evidence>
<dbReference type="AlphaFoldDB" id="A0ABD5UAZ4"/>
<feature type="transmembrane region" description="Helical" evidence="5">
    <location>
        <begin position="54"/>
        <end position="70"/>
    </location>
</feature>
<feature type="transmembrane region" description="Helical" evidence="5">
    <location>
        <begin position="12"/>
        <end position="34"/>
    </location>
</feature>
<evidence type="ECO:0000256" key="1">
    <source>
        <dbReference type="ARBA" id="ARBA00004141"/>
    </source>
</evidence>
<organism evidence="7 8">
    <name type="scientific">Halomarina ordinaria</name>
    <dbReference type="NCBI Taxonomy" id="3033939"/>
    <lineage>
        <taxon>Archaea</taxon>
        <taxon>Methanobacteriati</taxon>
        <taxon>Methanobacteriota</taxon>
        <taxon>Stenosarchaea group</taxon>
        <taxon>Halobacteria</taxon>
        <taxon>Halobacteriales</taxon>
        <taxon>Natronomonadaceae</taxon>
        <taxon>Halomarina</taxon>
    </lineage>
</organism>
<feature type="transmembrane region" description="Helical" evidence="5">
    <location>
        <begin position="91"/>
        <end position="109"/>
    </location>
</feature>
<dbReference type="Pfam" id="PF07690">
    <property type="entry name" value="MFS_1"/>
    <property type="match status" value="1"/>
</dbReference>
<dbReference type="PROSITE" id="PS50850">
    <property type="entry name" value="MFS"/>
    <property type="match status" value="1"/>
</dbReference>